<dbReference type="RefSeq" id="WP_051725245.1">
    <property type="nucleotide sequence ID" value="NZ_JBHEZZ010000002.1"/>
</dbReference>
<dbReference type="InterPro" id="IPR000073">
    <property type="entry name" value="AB_hydrolase_1"/>
</dbReference>
<dbReference type="GO" id="GO:0016787">
    <property type="term" value="F:hydrolase activity"/>
    <property type="evidence" value="ECO:0007669"/>
    <property type="project" value="UniProtKB-KW"/>
</dbReference>
<keyword evidence="3" id="KW-1185">Reference proteome</keyword>
<comment type="caution">
    <text evidence="2">The sequence shown here is derived from an EMBL/GenBank/DDBJ whole genome shotgun (WGS) entry which is preliminary data.</text>
</comment>
<dbReference type="PANTHER" id="PTHR43194:SF2">
    <property type="entry name" value="PEROXISOMAL MEMBRANE PROTEIN LPX1"/>
    <property type="match status" value="1"/>
</dbReference>
<dbReference type="EMBL" id="JBHEZZ010000002">
    <property type="protein sequence ID" value="MFC1400681.1"/>
    <property type="molecule type" value="Genomic_DNA"/>
</dbReference>
<gene>
    <name evidence="2" type="ORF">ACEZDJ_05210</name>
</gene>
<reference evidence="2 3" key="1">
    <citation type="submission" date="2024-09" db="EMBL/GenBank/DDBJ databases">
        <authorList>
            <person name="Lee S.D."/>
        </authorList>
    </citation>
    <scope>NUCLEOTIDE SEQUENCE [LARGE SCALE GENOMIC DNA]</scope>
    <source>
        <strain evidence="2 3">N1-5</strain>
    </source>
</reference>
<dbReference type="PANTHER" id="PTHR43194">
    <property type="entry name" value="HYDROLASE ALPHA/BETA FOLD FAMILY"/>
    <property type="match status" value="1"/>
</dbReference>
<evidence type="ECO:0000313" key="2">
    <source>
        <dbReference type="EMBL" id="MFC1400681.1"/>
    </source>
</evidence>
<feature type="domain" description="AB hydrolase-1" evidence="1">
    <location>
        <begin position="38"/>
        <end position="256"/>
    </location>
</feature>
<sequence length="290" mass="30051">MTSPVSISGTSTTRIVDLAGGLSLTVAEYGTNTDGSAVLLLHGGAGPRTMAGLATALSEHVYAIAPTHPGFDGTDRPDGFDTVADIAVAYLDLLDALDLTGVMVIGNSVGGWIAAEMALRDTRGRIGALTLINAVGIHAHLKQNQVLDTRVMAPTEMTQLSFHNPAFRPDFSTFSDQQRAAAAANQRALATYAGEAFTHDPKLRGRLHRVTVPVLVVWGEQDGIAPLGYGRGFADSFPDGHFAPIAEAGHFPQVEQLGRTLGAIGDFVDTVVKPGGDVDAVAGAVAGSVG</sequence>
<dbReference type="InterPro" id="IPR029058">
    <property type="entry name" value="AB_hydrolase_fold"/>
</dbReference>
<keyword evidence="2" id="KW-0378">Hydrolase</keyword>
<dbReference type="SUPFAM" id="SSF53474">
    <property type="entry name" value="alpha/beta-Hydrolases"/>
    <property type="match status" value="1"/>
</dbReference>
<name>A0ABV6UGW9_9ACTN</name>
<dbReference type="InterPro" id="IPR050228">
    <property type="entry name" value="Carboxylesterase_BioH"/>
</dbReference>
<evidence type="ECO:0000313" key="3">
    <source>
        <dbReference type="Proteomes" id="UP001592528"/>
    </source>
</evidence>
<dbReference type="PRINTS" id="PR00111">
    <property type="entry name" value="ABHYDROLASE"/>
</dbReference>
<evidence type="ECO:0000259" key="1">
    <source>
        <dbReference type="Pfam" id="PF12697"/>
    </source>
</evidence>
<dbReference type="Proteomes" id="UP001592528">
    <property type="component" value="Unassembled WGS sequence"/>
</dbReference>
<proteinExistence type="predicted"/>
<accession>A0ABV6UGW9</accession>
<dbReference type="Gene3D" id="3.40.50.1820">
    <property type="entry name" value="alpha/beta hydrolase"/>
    <property type="match status" value="1"/>
</dbReference>
<organism evidence="2 3">
    <name type="scientific">Streptacidiphilus cavernicola</name>
    <dbReference type="NCBI Taxonomy" id="3342716"/>
    <lineage>
        <taxon>Bacteria</taxon>
        <taxon>Bacillati</taxon>
        <taxon>Actinomycetota</taxon>
        <taxon>Actinomycetes</taxon>
        <taxon>Kitasatosporales</taxon>
        <taxon>Streptomycetaceae</taxon>
        <taxon>Streptacidiphilus</taxon>
    </lineage>
</organism>
<protein>
    <submittedName>
        <fullName evidence="2">Alpha/beta fold hydrolase</fullName>
    </submittedName>
</protein>
<dbReference type="Pfam" id="PF12697">
    <property type="entry name" value="Abhydrolase_6"/>
    <property type="match status" value="1"/>
</dbReference>